<dbReference type="Proteomes" id="UP000324222">
    <property type="component" value="Unassembled WGS sequence"/>
</dbReference>
<proteinExistence type="predicted"/>
<feature type="region of interest" description="Disordered" evidence="1">
    <location>
        <begin position="83"/>
        <end position="116"/>
    </location>
</feature>
<gene>
    <name evidence="3" type="ORF">E2C01_005091</name>
</gene>
<dbReference type="EMBL" id="VSRR010000214">
    <property type="protein sequence ID" value="MPC12401.1"/>
    <property type="molecule type" value="Genomic_DNA"/>
</dbReference>
<keyword evidence="2" id="KW-1133">Transmembrane helix</keyword>
<dbReference type="AlphaFoldDB" id="A0A5B7CU27"/>
<evidence type="ECO:0000313" key="3">
    <source>
        <dbReference type="EMBL" id="MPC12401.1"/>
    </source>
</evidence>
<evidence type="ECO:0000256" key="1">
    <source>
        <dbReference type="SAM" id="MobiDB-lite"/>
    </source>
</evidence>
<sequence>MTEGDPRVSVVNRNEASVMNDIEMLCVVWPATDDCIPCVMVVVVVVVEVVVVLVSLDLIRCGRIVCCRGGGRNWWWMGRRRKEKEKEEEHSRREVRSRVGCGNKEESGDEDGEKEK</sequence>
<comment type="caution">
    <text evidence="3">The sequence shown here is derived from an EMBL/GenBank/DDBJ whole genome shotgun (WGS) entry which is preliminary data.</text>
</comment>
<keyword evidence="2" id="KW-0472">Membrane</keyword>
<evidence type="ECO:0008006" key="5">
    <source>
        <dbReference type="Google" id="ProtNLM"/>
    </source>
</evidence>
<protein>
    <recommendedName>
        <fullName evidence="5">Transmembrane protein</fullName>
    </recommendedName>
</protein>
<feature type="compositionally biased region" description="Basic and acidic residues" evidence="1">
    <location>
        <begin position="84"/>
        <end position="97"/>
    </location>
</feature>
<name>A0A5B7CU27_PORTR</name>
<evidence type="ECO:0000313" key="4">
    <source>
        <dbReference type="Proteomes" id="UP000324222"/>
    </source>
</evidence>
<keyword evidence="2" id="KW-0812">Transmembrane</keyword>
<keyword evidence="4" id="KW-1185">Reference proteome</keyword>
<reference evidence="3 4" key="1">
    <citation type="submission" date="2019-05" db="EMBL/GenBank/DDBJ databases">
        <title>Another draft genome of Portunus trituberculatus and its Hox gene families provides insights of decapod evolution.</title>
        <authorList>
            <person name="Jeong J.-H."/>
            <person name="Song I."/>
            <person name="Kim S."/>
            <person name="Choi T."/>
            <person name="Kim D."/>
            <person name="Ryu S."/>
            <person name="Kim W."/>
        </authorList>
    </citation>
    <scope>NUCLEOTIDE SEQUENCE [LARGE SCALE GENOMIC DNA]</scope>
    <source>
        <tissue evidence="3">Muscle</tissue>
    </source>
</reference>
<organism evidence="3 4">
    <name type="scientific">Portunus trituberculatus</name>
    <name type="common">Swimming crab</name>
    <name type="synonym">Neptunus trituberculatus</name>
    <dbReference type="NCBI Taxonomy" id="210409"/>
    <lineage>
        <taxon>Eukaryota</taxon>
        <taxon>Metazoa</taxon>
        <taxon>Ecdysozoa</taxon>
        <taxon>Arthropoda</taxon>
        <taxon>Crustacea</taxon>
        <taxon>Multicrustacea</taxon>
        <taxon>Malacostraca</taxon>
        <taxon>Eumalacostraca</taxon>
        <taxon>Eucarida</taxon>
        <taxon>Decapoda</taxon>
        <taxon>Pleocyemata</taxon>
        <taxon>Brachyura</taxon>
        <taxon>Eubrachyura</taxon>
        <taxon>Portunoidea</taxon>
        <taxon>Portunidae</taxon>
        <taxon>Portuninae</taxon>
        <taxon>Portunus</taxon>
    </lineage>
</organism>
<accession>A0A5B7CU27</accession>
<feature type="compositionally biased region" description="Acidic residues" evidence="1">
    <location>
        <begin position="107"/>
        <end position="116"/>
    </location>
</feature>
<evidence type="ECO:0000256" key="2">
    <source>
        <dbReference type="SAM" id="Phobius"/>
    </source>
</evidence>
<feature type="transmembrane region" description="Helical" evidence="2">
    <location>
        <begin position="39"/>
        <end position="59"/>
    </location>
</feature>